<feature type="compositionally biased region" description="Low complexity" evidence="1">
    <location>
        <begin position="69"/>
        <end position="78"/>
    </location>
</feature>
<evidence type="ECO:0000256" key="1">
    <source>
        <dbReference type="SAM" id="MobiDB-lite"/>
    </source>
</evidence>
<feature type="region of interest" description="Disordered" evidence="1">
    <location>
        <begin position="1"/>
        <end position="121"/>
    </location>
</feature>
<dbReference type="HOGENOM" id="CLU_2038875_0_0_1"/>
<dbReference type="AlphaFoldDB" id="Q0V508"/>
<dbReference type="GeneID" id="5967754"/>
<accession>Q0V508</accession>
<evidence type="ECO:0000313" key="3">
    <source>
        <dbReference type="Proteomes" id="UP000001055"/>
    </source>
</evidence>
<evidence type="ECO:0000313" key="2">
    <source>
        <dbReference type="EMBL" id="EAT92401.1"/>
    </source>
</evidence>
<dbReference type="Proteomes" id="UP000001055">
    <property type="component" value="Unassembled WGS sequence"/>
</dbReference>
<proteinExistence type="predicted"/>
<name>Q0V508_PHANO</name>
<dbReference type="InParanoid" id="Q0V508"/>
<reference evidence="3" key="1">
    <citation type="journal article" date="2007" name="Plant Cell">
        <title>Dothideomycete-plant interactions illuminated by genome sequencing and EST analysis of the wheat pathogen Stagonospora nodorum.</title>
        <authorList>
            <person name="Hane J.K."/>
            <person name="Lowe R.G."/>
            <person name="Solomon P.S."/>
            <person name="Tan K.C."/>
            <person name="Schoch C.L."/>
            <person name="Spatafora J.W."/>
            <person name="Crous P.W."/>
            <person name="Kodira C."/>
            <person name="Birren B.W."/>
            <person name="Galagan J.E."/>
            <person name="Torriani S.F."/>
            <person name="McDonald B.A."/>
            <person name="Oliver R.P."/>
        </authorList>
    </citation>
    <scope>NUCLEOTIDE SEQUENCE [LARGE SCALE GENOMIC DNA]</scope>
    <source>
        <strain evidence="3">SN15 / ATCC MYA-4574 / FGSC 10173</strain>
    </source>
</reference>
<dbReference type="EMBL" id="CH445325">
    <property type="protein sequence ID" value="EAT92401.1"/>
    <property type="molecule type" value="Genomic_DNA"/>
</dbReference>
<protein>
    <submittedName>
        <fullName evidence="2">Uncharacterized protein</fullName>
    </submittedName>
</protein>
<dbReference type="KEGG" id="pno:SNOG_00906"/>
<feature type="compositionally biased region" description="Low complexity" evidence="1">
    <location>
        <begin position="1"/>
        <end position="31"/>
    </location>
</feature>
<sequence>MFKRTSQTPSSPSPTPSSTSTSSGASSQTTSWLSKLRPKKIQLLPVNAQTSPSRTPSPPQRGWFERANTSTTSTASTSSEEEVAKQEQEEELTPMEEYSLVPRWTRDAAKKRSNSTPSHQS</sequence>
<dbReference type="RefSeq" id="XP_001791573.1">
    <property type="nucleotide sequence ID" value="XM_001791521.1"/>
</dbReference>
<gene>
    <name evidence="2" type="ORF">SNOG_00906</name>
</gene>
<organism evidence="2 3">
    <name type="scientific">Phaeosphaeria nodorum (strain SN15 / ATCC MYA-4574 / FGSC 10173)</name>
    <name type="common">Glume blotch fungus</name>
    <name type="synonym">Parastagonospora nodorum</name>
    <dbReference type="NCBI Taxonomy" id="321614"/>
    <lineage>
        <taxon>Eukaryota</taxon>
        <taxon>Fungi</taxon>
        <taxon>Dikarya</taxon>
        <taxon>Ascomycota</taxon>
        <taxon>Pezizomycotina</taxon>
        <taxon>Dothideomycetes</taxon>
        <taxon>Pleosporomycetidae</taxon>
        <taxon>Pleosporales</taxon>
        <taxon>Pleosporineae</taxon>
        <taxon>Phaeosphaeriaceae</taxon>
        <taxon>Parastagonospora</taxon>
    </lineage>
</organism>